<feature type="domain" description="STAS" evidence="1">
    <location>
        <begin position="10"/>
        <end position="106"/>
    </location>
</feature>
<dbReference type="InterPro" id="IPR036513">
    <property type="entry name" value="STAS_dom_sf"/>
</dbReference>
<accession>A0ABR7L108</accession>
<dbReference type="InterPro" id="IPR002645">
    <property type="entry name" value="STAS_dom"/>
</dbReference>
<dbReference type="EMBL" id="JABVED010000001">
    <property type="protein sequence ID" value="MBC6446163.1"/>
    <property type="molecule type" value="Genomic_DNA"/>
</dbReference>
<organism evidence="2 3">
    <name type="scientific">Actinokineospora xionganensis</name>
    <dbReference type="NCBI Taxonomy" id="2684470"/>
    <lineage>
        <taxon>Bacteria</taxon>
        <taxon>Bacillati</taxon>
        <taxon>Actinomycetota</taxon>
        <taxon>Actinomycetes</taxon>
        <taxon>Pseudonocardiales</taxon>
        <taxon>Pseudonocardiaceae</taxon>
        <taxon>Actinokineospora</taxon>
    </lineage>
</organism>
<dbReference type="PANTHER" id="PTHR33495">
    <property type="entry name" value="ANTI-SIGMA FACTOR ANTAGONIST TM_1081-RELATED-RELATED"/>
    <property type="match status" value="1"/>
</dbReference>
<proteinExistence type="predicted"/>
<evidence type="ECO:0000313" key="2">
    <source>
        <dbReference type="EMBL" id="MBC6446163.1"/>
    </source>
</evidence>
<dbReference type="Proteomes" id="UP000734823">
    <property type="component" value="Unassembled WGS sequence"/>
</dbReference>
<sequence length="106" mass="10972">MVTGSGLPGGVVVVRAVGEVDTATAATLVTGIDDARDKKPAVLVVDLSEVGFFGSVGISALIEAERRTRCPMRVVVTPAIRRILGIVGFDAMLDLYGTLDDARTAA</sequence>
<name>A0ABR7L108_9PSEU</name>
<dbReference type="SUPFAM" id="SSF52091">
    <property type="entry name" value="SpoIIaa-like"/>
    <property type="match status" value="1"/>
</dbReference>
<dbReference type="CDD" id="cd07043">
    <property type="entry name" value="STAS_anti-anti-sigma_factors"/>
    <property type="match status" value="1"/>
</dbReference>
<evidence type="ECO:0000313" key="3">
    <source>
        <dbReference type="Proteomes" id="UP000734823"/>
    </source>
</evidence>
<dbReference type="Pfam" id="PF01740">
    <property type="entry name" value="STAS"/>
    <property type="match status" value="1"/>
</dbReference>
<comment type="caution">
    <text evidence="2">The sequence shown here is derived from an EMBL/GenBank/DDBJ whole genome shotgun (WGS) entry which is preliminary data.</text>
</comment>
<protein>
    <submittedName>
        <fullName evidence="2">STAS domain-containing protein</fullName>
    </submittedName>
</protein>
<keyword evidence="3" id="KW-1185">Reference proteome</keyword>
<reference evidence="2 3" key="1">
    <citation type="submission" date="2020-06" db="EMBL/GenBank/DDBJ databases">
        <title>Actinokineospora xiongansis sp. nov., isolated from soil of Baiyangdian.</title>
        <authorList>
            <person name="Zhang X."/>
        </authorList>
    </citation>
    <scope>NUCLEOTIDE SEQUENCE [LARGE SCALE GENOMIC DNA]</scope>
    <source>
        <strain evidence="2 3">HBU206404</strain>
    </source>
</reference>
<evidence type="ECO:0000259" key="1">
    <source>
        <dbReference type="PROSITE" id="PS50801"/>
    </source>
</evidence>
<dbReference type="Gene3D" id="3.30.750.24">
    <property type="entry name" value="STAS domain"/>
    <property type="match status" value="1"/>
</dbReference>
<dbReference type="PROSITE" id="PS50801">
    <property type="entry name" value="STAS"/>
    <property type="match status" value="1"/>
</dbReference>
<gene>
    <name evidence="2" type="ORF">GPZ80_03115</name>
</gene>
<dbReference type="RefSeq" id="WP_187218197.1">
    <property type="nucleotide sequence ID" value="NZ_JABVED010000001.1"/>
</dbReference>
<dbReference type="PANTHER" id="PTHR33495:SF2">
    <property type="entry name" value="ANTI-SIGMA FACTOR ANTAGONIST TM_1081-RELATED"/>
    <property type="match status" value="1"/>
</dbReference>